<feature type="active site" description="Proton acceptor" evidence="2">
    <location>
        <position position="72"/>
    </location>
</feature>
<feature type="binding site" evidence="2">
    <location>
        <position position="73"/>
    </location>
    <ligand>
        <name>substrate</name>
    </ligand>
</feature>
<dbReference type="InterPro" id="IPR001441">
    <property type="entry name" value="UPP_synth-like"/>
</dbReference>
<dbReference type="RefSeq" id="WP_133156548.1">
    <property type="nucleotide sequence ID" value="NZ_CP037867.1"/>
</dbReference>
<feature type="binding site" evidence="2">
    <location>
        <position position="24"/>
    </location>
    <ligand>
        <name>Mg(2+)</name>
        <dbReference type="ChEBI" id="CHEBI:18420"/>
    </ligand>
</feature>
<organism evidence="3 4">
    <name type="scientific">Hydrogenophaga pseudoflava</name>
    <name type="common">Pseudomonas carboxydoflava</name>
    <dbReference type="NCBI Taxonomy" id="47421"/>
    <lineage>
        <taxon>Bacteria</taxon>
        <taxon>Pseudomonadati</taxon>
        <taxon>Pseudomonadota</taxon>
        <taxon>Betaproteobacteria</taxon>
        <taxon>Burkholderiales</taxon>
        <taxon>Comamonadaceae</taxon>
        <taxon>Hydrogenophaga</taxon>
    </lineage>
</organism>
<feature type="binding site" evidence="2">
    <location>
        <position position="37"/>
    </location>
    <ligand>
        <name>substrate</name>
    </ligand>
</feature>
<evidence type="ECO:0000256" key="1">
    <source>
        <dbReference type="ARBA" id="ARBA00022679"/>
    </source>
</evidence>
<dbReference type="Gene3D" id="3.40.1180.10">
    <property type="entry name" value="Decaprenyl diphosphate synthase-like"/>
    <property type="match status" value="1"/>
</dbReference>
<gene>
    <name evidence="3" type="primary">ispU</name>
    <name evidence="3" type="ORF">HPF_10390</name>
</gene>
<dbReference type="GO" id="GO:0016094">
    <property type="term" value="P:polyprenol biosynthetic process"/>
    <property type="evidence" value="ECO:0007669"/>
    <property type="project" value="TreeGrafter"/>
</dbReference>
<protein>
    <recommendedName>
        <fullName evidence="2">Isoprenyl transferase</fullName>
        <ecNumber evidence="2">2.5.1.-</ecNumber>
    </recommendedName>
</protein>
<keyword evidence="2" id="KW-0460">Magnesium</keyword>
<evidence type="ECO:0000313" key="3">
    <source>
        <dbReference type="EMBL" id="QBM28094.1"/>
    </source>
</evidence>
<proteinExistence type="inferred from homology"/>
<keyword evidence="4" id="KW-1185">Reference proteome</keyword>
<dbReference type="CDD" id="cd00475">
    <property type="entry name" value="Cis_IPPS"/>
    <property type="match status" value="1"/>
</dbReference>
<dbReference type="InterPro" id="IPR036424">
    <property type="entry name" value="UPP_synth-like_sf"/>
</dbReference>
<feature type="binding site" evidence="2">
    <location>
        <begin position="191"/>
        <end position="193"/>
    </location>
    <ligand>
        <name>substrate</name>
    </ligand>
</feature>
<keyword evidence="2" id="KW-0479">Metal-binding</keyword>
<dbReference type="FunFam" id="3.40.1180.10:FF:000001">
    <property type="entry name" value="(2E,6E)-farnesyl-diphosphate-specific ditrans,polycis-undecaprenyl-diphosphate synthase"/>
    <property type="match status" value="1"/>
</dbReference>
<dbReference type="InterPro" id="IPR018520">
    <property type="entry name" value="UPP_synth-like_CS"/>
</dbReference>
<dbReference type="GO" id="GO:0005829">
    <property type="term" value="C:cytosol"/>
    <property type="evidence" value="ECO:0007669"/>
    <property type="project" value="TreeGrafter"/>
</dbReference>
<comment type="subunit">
    <text evidence="2">Homodimer.</text>
</comment>
<feature type="binding site" evidence="2">
    <location>
        <position position="204"/>
    </location>
    <ligand>
        <name>Mg(2+)</name>
        <dbReference type="ChEBI" id="CHEBI:18420"/>
    </ligand>
</feature>
<dbReference type="GO" id="GO:0000287">
    <property type="term" value="F:magnesium ion binding"/>
    <property type="evidence" value="ECO:0007669"/>
    <property type="project" value="UniProtKB-UniRule"/>
</dbReference>
<dbReference type="NCBIfam" id="TIGR00055">
    <property type="entry name" value="uppS"/>
    <property type="match status" value="1"/>
</dbReference>
<dbReference type="AlphaFoldDB" id="A0A4P6X340"/>
<evidence type="ECO:0000256" key="2">
    <source>
        <dbReference type="HAMAP-Rule" id="MF_01139"/>
    </source>
</evidence>
<dbReference type="PANTHER" id="PTHR10291">
    <property type="entry name" value="DEHYDRODOLICHYL DIPHOSPHATE SYNTHASE FAMILY MEMBER"/>
    <property type="match status" value="1"/>
</dbReference>
<accession>A0A4P6X340</accession>
<keyword evidence="1 2" id="KW-0808">Transferase</keyword>
<dbReference type="EC" id="2.5.1.-" evidence="2"/>
<feature type="binding site" evidence="2">
    <location>
        <begin position="69"/>
        <end position="71"/>
    </location>
    <ligand>
        <name>substrate</name>
    </ligand>
</feature>
<dbReference type="Proteomes" id="UP000293912">
    <property type="component" value="Chromosome"/>
</dbReference>
<dbReference type="GO" id="GO:0008834">
    <property type="term" value="F:ditrans,polycis-undecaprenyl-diphosphate synthase [(2E,6E)-farnesyl-diphosphate specific] activity"/>
    <property type="evidence" value="ECO:0007669"/>
    <property type="project" value="TreeGrafter"/>
</dbReference>
<dbReference type="KEGG" id="hpse:HPF_10390"/>
<dbReference type="Pfam" id="PF01255">
    <property type="entry name" value="Prenyltransf"/>
    <property type="match status" value="1"/>
</dbReference>
<comment type="cofactor">
    <cofactor evidence="2">
        <name>Mg(2+)</name>
        <dbReference type="ChEBI" id="CHEBI:18420"/>
    </cofactor>
    <text evidence="2">Binds 2 magnesium ions per subunit.</text>
</comment>
<feature type="binding site" evidence="2">
    <location>
        <position position="75"/>
    </location>
    <ligand>
        <name>substrate</name>
    </ligand>
</feature>
<reference evidence="3 4" key="1">
    <citation type="submission" date="2019-03" db="EMBL/GenBank/DDBJ databases">
        <authorList>
            <person name="Sebastian G."/>
            <person name="Baumann P."/>
            <person name="Ruckert C."/>
            <person name="Kalinowski J."/>
            <person name="Nebel B."/>
            <person name="Takors R."/>
            <person name="Blombach B."/>
        </authorList>
    </citation>
    <scope>NUCLEOTIDE SEQUENCE [LARGE SCALE GENOMIC DNA]</scope>
    <source>
        <strain evidence="3 4">DSM 1084</strain>
    </source>
</reference>
<feature type="binding site" evidence="2">
    <location>
        <begin position="25"/>
        <end position="28"/>
    </location>
    <ligand>
        <name>substrate</name>
    </ligand>
</feature>
<comment type="similarity">
    <text evidence="2">Belongs to the UPP synthase family.</text>
</comment>
<feature type="active site" evidence="2">
    <location>
        <position position="24"/>
    </location>
</feature>
<name>A0A4P6X340_HYDPS</name>
<evidence type="ECO:0000313" key="4">
    <source>
        <dbReference type="Proteomes" id="UP000293912"/>
    </source>
</evidence>
<dbReference type="EMBL" id="CP037867">
    <property type="protein sequence ID" value="QBM28094.1"/>
    <property type="molecule type" value="Genomic_DNA"/>
</dbReference>
<feature type="binding site" evidence="2">
    <location>
        <position position="29"/>
    </location>
    <ligand>
        <name>substrate</name>
    </ligand>
</feature>
<dbReference type="HAMAP" id="MF_01139">
    <property type="entry name" value="ISPT"/>
    <property type="match status" value="1"/>
</dbReference>
<feature type="binding site" evidence="2">
    <location>
        <position position="41"/>
    </location>
    <ligand>
        <name>substrate</name>
    </ligand>
</feature>
<dbReference type="PANTHER" id="PTHR10291:SF0">
    <property type="entry name" value="DEHYDRODOLICHYL DIPHOSPHATE SYNTHASE 2"/>
    <property type="match status" value="1"/>
</dbReference>
<sequence length="255" mass="28056">MSSNPLTGAPNAVGVPRHVAIVMDGNGRWAKKRLLPRVAGHKQGVDALRRTVRACLERHVQVLTVFAFSSENWNRPPEEVSGLMDLLVLALSREVPKLDKSGVRLHFPGDSSGLSPRLLQGLRKAEQTTAHNDRMVLNVCFNYGGRWDIVNAAKQLLAQGRDITEAGLCQTTALAHVGDPDLLIRTGGEMRISNFLLWQCAYSELFFTPCLWPDFDAAELDRAFQDYAGRERRFGLTSEQVRPSSPVAAASGSHA</sequence>
<dbReference type="PROSITE" id="PS01066">
    <property type="entry name" value="UPP_SYNTHASE"/>
    <property type="match status" value="1"/>
</dbReference>
<dbReference type="SUPFAM" id="SSF64005">
    <property type="entry name" value="Undecaprenyl diphosphate synthase"/>
    <property type="match status" value="1"/>
</dbReference>
<comment type="function">
    <text evidence="2">Catalyzes the condensation of isopentenyl diphosphate (IPP) with allylic pyrophosphates generating different type of terpenoids.</text>
</comment>
<feature type="binding site" evidence="2">
    <location>
        <position position="185"/>
    </location>
    <ligand>
        <name>substrate</name>
    </ligand>
</feature>